<feature type="region of interest" description="Disordered" evidence="1">
    <location>
        <begin position="1"/>
        <end position="20"/>
    </location>
</feature>
<reference evidence="2 3" key="2">
    <citation type="submission" date="2018-11" db="EMBL/GenBank/DDBJ databases">
        <authorList>
            <consortium name="Pathogen Informatics"/>
        </authorList>
    </citation>
    <scope>NUCLEOTIDE SEQUENCE [LARGE SCALE GENOMIC DNA]</scope>
</reference>
<gene>
    <name evidence="2" type="ORF">ASIM_LOCUS1067</name>
</gene>
<proteinExistence type="predicted"/>
<name>A0A0M3J0Y4_ANISI</name>
<evidence type="ECO:0000313" key="2">
    <source>
        <dbReference type="EMBL" id="VDK18380.1"/>
    </source>
</evidence>
<dbReference type="EMBL" id="UYRR01000988">
    <property type="protein sequence ID" value="VDK18380.1"/>
    <property type="molecule type" value="Genomic_DNA"/>
</dbReference>
<evidence type="ECO:0000313" key="4">
    <source>
        <dbReference type="WBParaSite" id="ASIM_0000117801-mRNA-1"/>
    </source>
</evidence>
<reference evidence="4" key="1">
    <citation type="submission" date="2017-02" db="UniProtKB">
        <authorList>
            <consortium name="WormBaseParasite"/>
        </authorList>
    </citation>
    <scope>IDENTIFICATION</scope>
</reference>
<evidence type="ECO:0000313" key="3">
    <source>
        <dbReference type="Proteomes" id="UP000267096"/>
    </source>
</evidence>
<dbReference type="Proteomes" id="UP000267096">
    <property type="component" value="Unassembled WGS sequence"/>
</dbReference>
<sequence>MRGSEPNGRSAGEADEAEVESTQILVNPCSIISRAIAGADTSSRQPHASILLDAAYLDALLTGCCLVFDSVADKLKRC</sequence>
<dbReference type="AlphaFoldDB" id="A0A0M3J0Y4"/>
<accession>A0A0M3J0Y4</accession>
<keyword evidence="3" id="KW-1185">Reference proteome</keyword>
<evidence type="ECO:0000256" key="1">
    <source>
        <dbReference type="SAM" id="MobiDB-lite"/>
    </source>
</evidence>
<organism evidence="4">
    <name type="scientific">Anisakis simplex</name>
    <name type="common">Herring worm</name>
    <dbReference type="NCBI Taxonomy" id="6269"/>
    <lineage>
        <taxon>Eukaryota</taxon>
        <taxon>Metazoa</taxon>
        <taxon>Ecdysozoa</taxon>
        <taxon>Nematoda</taxon>
        <taxon>Chromadorea</taxon>
        <taxon>Rhabditida</taxon>
        <taxon>Spirurina</taxon>
        <taxon>Ascaridomorpha</taxon>
        <taxon>Ascaridoidea</taxon>
        <taxon>Anisakidae</taxon>
        <taxon>Anisakis</taxon>
        <taxon>Anisakis simplex complex</taxon>
    </lineage>
</organism>
<protein>
    <submittedName>
        <fullName evidence="2 4">Uncharacterized protein</fullName>
    </submittedName>
</protein>
<dbReference type="WBParaSite" id="ASIM_0000117801-mRNA-1">
    <property type="protein sequence ID" value="ASIM_0000117801-mRNA-1"/>
    <property type="gene ID" value="ASIM_0000117801"/>
</dbReference>